<protein>
    <submittedName>
        <fullName evidence="1">Sugar transferase</fullName>
    </submittedName>
</protein>
<evidence type="ECO:0000313" key="2">
    <source>
        <dbReference type="Proteomes" id="UP000321614"/>
    </source>
</evidence>
<dbReference type="RefSeq" id="WP_147500757.1">
    <property type="nucleotide sequence ID" value="NZ_VOAW01000014.1"/>
</dbReference>
<proteinExistence type="predicted"/>
<reference evidence="1 2" key="1">
    <citation type="submission" date="2019-07" db="EMBL/GenBank/DDBJ databases">
        <title>Rapid identification of Enteric Bacteria from Whole Genome Sequences (WGS) using Average Nucleotide Identity (ANI).</title>
        <authorList>
            <person name="Lane C."/>
        </authorList>
    </citation>
    <scope>NUCLEOTIDE SEQUENCE [LARGE SCALE GENOMIC DNA]</scope>
    <source>
        <strain evidence="1 2">2011D-8905</strain>
    </source>
</reference>
<accession>A0ABY3G4P7</accession>
<keyword evidence="2" id="KW-1185">Reference proteome</keyword>
<keyword evidence="1" id="KW-0808">Transferase</keyword>
<organism evidence="1 2">
    <name type="scientific">Campylobacter insulaenigrae</name>
    <dbReference type="NCBI Taxonomy" id="260714"/>
    <lineage>
        <taxon>Bacteria</taxon>
        <taxon>Pseudomonadati</taxon>
        <taxon>Campylobacterota</taxon>
        <taxon>Epsilonproteobacteria</taxon>
        <taxon>Campylobacterales</taxon>
        <taxon>Campylobacteraceae</taxon>
        <taxon>Campylobacter</taxon>
    </lineage>
</organism>
<comment type="caution">
    <text evidence="1">The sequence shown here is derived from an EMBL/GenBank/DDBJ whole genome shotgun (WGS) entry which is preliminary data.</text>
</comment>
<dbReference type="GO" id="GO:0016740">
    <property type="term" value="F:transferase activity"/>
    <property type="evidence" value="ECO:0007669"/>
    <property type="project" value="UniProtKB-KW"/>
</dbReference>
<evidence type="ECO:0000313" key="1">
    <source>
        <dbReference type="EMBL" id="TWO26029.1"/>
    </source>
</evidence>
<name>A0ABY3G4P7_9BACT</name>
<dbReference type="EMBL" id="VOAW01000014">
    <property type="protein sequence ID" value="TWO26029.1"/>
    <property type="molecule type" value="Genomic_DNA"/>
</dbReference>
<dbReference type="Proteomes" id="UP000321614">
    <property type="component" value="Unassembled WGS sequence"/>
</dbReference>
<gene>
    <name evidence="1" type="ORF">ZA01_04310</name>
</gene>
<sequence length="36" mass="3947">MQNSAILRIKNQLAYRLGSTMIEHSANGGGVFKLNI</sequence>